<dbReference type="PROSITE" id="PS52035">
    <property type="entry name" value="PEPTIDASE_M14"/>
    <property type="match status" value="1"/>
</dbReference>
<feature type="region of interest" description="Disordered" evidence="13">
    <location>
        <begin position="303"/>
        <end position="381"/>
    </location>
</feature>
<dbReference type="EC" id="3.4.17.24" evidence="11"/>
<keyword evidence="4" id="KW-0963">Cytoplasm</keyword>
<comment type="catalytic activity">
    <reaction evidence="10">
        <text>C-terminal L-alpha-aminoacyl-L-glutamyl-L-glutamyl-[tubulin] + H2O = C-terminal L-alpha-aminoacyl-L-glutamyl-[tubulin] + L-glutamate</text>
        <dbReference type="Rhea" id="RHEA:63792"/>
        <dbReference type="Rhea" id="RHEA-COMP:16435"/>
        <dbReference type="Rhea" id="RHEA-COMP:16436"/>
        <dbReference type="ChEBI" id="CHEBI:15377"/>
        <dbReference type="ChEBI" id="CHEBI:29985"/>
        <dbReference type="ChEBI" id="CHEBI:149555"/>
        <dbReference type="ChEBI" id="CHEBI:149556"/>
        <dbReference type="EC" id="3.4.17.24"/>
    </reaction>
    <physiologicalReaction direction="left-to-right" evidence="10">
        <dbReference type="Rhea" id="RHEA:63793"/>
    </physiologicalReaction>
</comment>
<evidence type="ECO:0000256" key="5">
    <source>
        <dbReference type="ARBA" id="ARBA00022670"/>
    </source>
</evidence>
<dbReference type="GO" id="GO:0006508">
    <property type="term" value="P:proteolysis"/>
    <property type="evidence" value="ECO:0007669"/>
    <property type="project" value="UniProtKB-KW"/>
</dbReference>
<accession>A0A0S4KII7</accession>
<sequence>MNDQVGCLHFSANFDSGNLESVTLTDPLASATNEADSSILSSSSAIGVPESTRRRGPAGRLAATLKDQHYYLNISADCAGQGSFEIAHNRSWFYFGVTFVGDGSEQDASQSDSSSRGGTPVSVVATPASRRSSTSGIVPPPQRHKATFSIVNLLATNLIFEHDNRPVYCNDTMTGWERLPQPLIIQFHDKAGNLVSPPPPSLLQQVHAELSGGAAATDHTSKKFLKGWNTCSQRITWSYTFTSVGETVHFAMCFPFSYHRQSQLIEEWRKLFGDDRGKAWLYNGPKHNASSFVVTSPVTSGASFASVPSESTSHEKNVQRHRTPPPPAPAKVSASAPPTPAKPDSSPRMKHTSSNAHQRSVRRDHDPTSPTSPQHDANQQLVSTDPSEGVYFHRETLCFSIQQRRVDLLTISGHNGKHPDGLREPFINNVHPIRSDEPRPFVFPDKKIVLITCRVHPAETPASHVLHGLIEFLLSNKDPRSVVLRQLFVFKIVPILNPDGVACGHYRTDTRGVNLNRMYDTPDPRFHPTIFAARELFLNLEGTKRLALYVDLHAHASKRGCFVFGNAWEDDTTQVQALLYPKLLSMNSAHFDFPSCDFTSRSMRSGNKSDGTTKGGTGRVALAASGGLVECYTLEASYCMGLSLNPIVSLDLDRVHLVDMSKSVRESSNSTAPATTTGGGAGRRSSRSHSLDSRRSSSLSGAASSLRYSPETYHELGRGILTALLDHQECNPASRLSATSLHSVDGVRSWLERQLRQLHSEQMRMDGGGGGGAGGDKKLRKNALEHNLAMERLGAALHLPAMNAYNNASQHKLTRSESGVTMTVKSMKEQRDSSDATAPLRLLA</sequence>
<evidence type="ECO:0000256" key="10">
    <source>
        <dbReference type="ARBA" id="ARBA00024524"/>
    </source>
</evidence>
<keyword evidence="15" id="KW-0121">Carboxypeptidase</keyword>
<evidence type="ECO:0000256" key="8">
    <source>
        <dbReference type="ARBA" id="ARBA00022833"/>
    </source>
</evidence>
<evidence type="ECO:0000313" key="15">
    <source>
        <dbReference type="EMBL" id="CUI15446.1"/>
    </source>
</evidence>
<dbReference type="GO" id="GO:0008270">
    <property type="term" value="F:zinc ion binding"/>
    <property type="evidence" value="ECO:0007669"/>
    <property type="project" value="InterPro"/>
</dbReference>
<dbReference type="OrthoDB" id="10253041at2759"/>
<feature type="compositionally biased region" description="Polar residues" evidence="13">
    <location>
        <begin position="368"/>
        <end position="381"/>
    </location>
</feature>
<dbReference type="InterPro" id="IPR050821">
    <property type="entry name" value="Cytosolic_carboxypeptidase"/>
</dbReference>
<evidence type="ECO:0000256" key="7">
    <source>
        <dbReference type="ARBA" id="ARBA00022801"/>
    </source>
</evidence>
<name>A0A0S4KII7_BODSA</name>
<feature type="region of interest" description="Disordered" evidence="13">
    <location>
        <begin position="105"/>
        <end position="141"/>
    </location>
</feature>
<feature type="compositionally biased region" description="Low complexity" evidence="13">
    <location>
        <begin position="667"/>
        <end position="676"/>
    </location>
</feature>
<keyword evidence="16" id="KW-1185">Reference proteome</keyword>
<keyword evidence="5" id="KW-0645">Protease</keyword>
<keyword evidence="8" id="KW-0862">Zinc</keyword>
<evidence type="ECO:0000256" key="13">
    <source>
        <dbReference type="SAM" id="MobiDB-lite"/>
    </source>
</evidence>
<comment type="similarity">
    <text evidence="3 12">Belongs to the peptidase M14 family.</text>
</comment>
<keyword evidence="6" id="KW-0479">Metal-binding</keyword>
<evidence type="ECO:0000256" key="1">
    <source>
        <dbReference type="ARBA" id="ARBA00001947"/>
    </source>
</evidence>
<dbReference type="Proteomes" id="UP000051952">
    <property type="component" value="Unassembled WGS sequence"/>
</dbReference>
<feature type="region of interest" description="Disordered" evidence="13">
    <location>
        <begin position="825"/>
        <end position="844"/>
    </location>
</feature>
<evidence type="ECO:0000256" key="11">
    <source>
        <dbReference type="ARBA" id="ARBA00026108"/>
    </source>
</evidence>
<evidence type="ECO:0000313" key="16">
    <source>
        <dbReference type="Proteomes" id="UP000051952"/>
    </source>
</evidence>
<keyword evidence="9" id="KW-0482">Metalloprotease</keyword>
<dbReference type="GO" id="GO:0005737">
    <property type="term" value="C:cytoplasm"/>
    <property type="evidence" value="ECO:0007669"/>
    <property type="project" value="UniProtKB-SubCell"/>
</dbReference>
<keyword evidence="7" id="KW-0378">Hydrolase</keyword>
<evidence type="ECO:0000256" key="9">
    <source>
        <dbReference type="ARBA" id="ARBA00023049"/>
    </source>
</evidence>
<organism evidence="15 16">
    <name type="scientific">Bodo saltans</name>
    <name type="common">Flagellated protozoan</name>
    <dbReference type="NCBI Taxonomy" id="75058"/>
    <lineage>
        <taxon>Eukaryota</taxon>
        <taxon>Discoba</taxon>
        <taxon>Euglenozoa</taxon>
        <taxon>Kinetoplastea</taxon>
        <taxon>Metakinetoplastina</taxon>
        <taxon>Eubodonida</taxon>
        <taxon>Bodonidae</taxon>
        <taxon>Bodo</taxon>
    </lineage>
</organism>
<evidence type="ECO:0000256" key="12">
    <source>
        <dbReference type="PROSITE-ProRule" id="PRU01379"/>
    </source>
</evidence>
<dbReference type="EMBL" id="CYKH01002148">
    <property type="protein sequence ID" value="CUI15446.1"/>
    <property type="molecule type" value="Genomic_DNA"/>
</dbReference>
<dbReference type="VEuPathDB" id="TriTrypDB:BSAL_42415"/>
<proteinExistence type="inferred from homology"/>
<evidence type="ECO:0000259" key="14">
    <source>
        <dbReference type="PROSITE" id="PS52035"/>
    </source>
</evidence>
<feature type="region of interest" description="Disordered" evidence="13">
    <location>
        <begin position="33"/>
        <end position="58"/>
    </location>
</feature>
<evidence type="ECO:0000256" key="4">
    <source>
        <dbReference type="ARBA" id="ARBA00022490"/>
    </source>
</evidence>
<feature type="domain" description="Peptidase M14" evidence="14">
    <location>
        <begin position="366"/>
        <end position="667"/>
    </location>
</feature>
<protein>
    <recommendedName>
        <fullName evidence="11">tubulin-glutamate carboxypeptidase</fullName>
        <ecNumber evidence="11">3.4.17.24</ecNumber>
    </recommendedName>
</protein>
<dbReference type="PANTHER" id="PTHR12756">
    <property type="entry name" value="CYTOSOLIC CARBOXYPEPTIDASE"/>
    <property type="match status" value="1"/>
</dbReference>
<evidence type="ECO:0000256" key="6">
    <source>
        <dbReference type="ARBA" id="ARBA00022723"/>
    </source>
</evidence>
<dbReference type="Gene3D" id="3.40.630.10">
    <property type="entry name" value="Zn peptidases"/>
    <property type="match status" value="1"/>
</dbReference>
<gene>
    <name evidence="15" type="ORF">BSAL_42415</name>
</gene>
<evidence type="ECO:0000256" key="2">
    <source>
        <dbReference type="ARBA" id="ARBA00004496"/>
    </source>
</evidence>
<feature type="region of interest" description="Disordered" evidence="13">
    <location>
        <begin position="662"/>
        <end position="704"/>
    </location>
</feature>
<feature type="compositionally biased region" description="Low complexity" evidence="13">
    <location>
        <begin position="105"/>
        <end position="118"/>
    </location>
</feature>
<feature type="active site" description="Proton donor/acceptor" evidence="12">
    <location>
        <position position="635"/>
    </location>
</feature>
<comment type="cofactor">
    <cofactor evidence="1">
        <name>Zn(2+)</name>
        <dbReference type="ChEBI" id="CHEBI:29105"/>
    </cofactor>
</comment>
<dbReference type="InterPro" id="IPR000834">
    <property type="entry name" value="Peptidase_M14"/>
</dbReference>
<reference evidence="16" key="1">
    <citation type="submission" date="2015-09" db="EMBL/GenBank/DDBJ databases">
        <authorList>
            <consortium name="Pathogen Informatics"/>
        </authorList>
    </citation>
    <scope>NUCLEOTIDE SEQUENCE [LARGE SCALE GENOMIC DNA]</scope>
    <source>
        <strain evidence="16">Lake Konstanz</strain>
    </source>
</reference>
<dbReference type="PANTHER" id="PTHR12756:SF12">
    <property type="entry name" value="CYTOSOLIC CARBOXYPEPTIDASE-LIKE PROTEIN 5"/>
    <property type="match status" value="1"/>
</dbReference>
<comment type="subcellular location">
    <subcellularLocation>
        <location evidence="2">Cytoplasm</location>
    </subcellularLocation>
</comment>
<dbReference type="GO" id="GO:0004181">
    <property type="term" value="F:metallocarboxypeptidase activity"/>
    <property type="evidence" value="ECO:0007669"/>
    <property type="project" value="InterPro"/>
</dbReference>
<evidence type="ECO:0000256" key="3">
    <source>
        <dbReference type="ARBA" id="ARBA00005988"/>
    </source>
</evidence>
<dbReference type="SUPFAM" id="SSF53187">
    <property type="entry name" value="Zn-dependent exopeptidases"/>
    <property type="match status" value="1"/>
</dbReference>
<dbReference type="InterPro" id="IPR034286">
    <property type="entry name" value="M14_AGBL5-like"/>
</dbReference>
<dbReference type="AlphaFoldDB" id="A0A0S4KII7"/>
<dbReference type="Pfam" id="PF00246">
    <property type="entry name" value="Peptidase_M14"/>
    <property type="match status" value="1"/>
</dbReference>
<feature type="compositionally biased region" description="Low complexity" evidence="13">
    <location>
        <begin position="330"/>
        <end position="346"/>
    </location>
</feature>
<dbReference type="CDD" id="cd06236">
    <property type="entry name" value="M14_AGBL5_like"/>
    <property type="match status" value="1"/>
</dbReference>